<reference evidence="2" key="1">
    <citation type="submission" date="2020-05" db="EMBL/GenBank/DDBJ databases">
        <authorList>
            <person name="Chiriac C."/>
            <person name="Salcher M."/>
            <person name="Ghai R."/>
            <person name="Kavagutti S V."/>
        </authorList>
    </citation>
    <scope>NUCLEOTIDE SEQUENCE</scope>
</reference>
<dbReference type="CDD" id="cd04179">
    <property type="entry name" value="DPM_DPG-synthase_like"/>
    <property type="match status" value="1"/>
</dbReference>
<dbReference type="AlphaFoldDB" id="A0A6J6UFG7"/>
<dbReference type="InterPro" id="IPR029044">
    <property type="entry name" value="Nucleotide-diphossugar_trans"/>
</dbReference>
<gene>
    <name evidence="2" type="ORF">UFOPK2844_00882</name>
</gene>
<evidence type="ECO:0000259" key="1">
    <source>
        <dbReference type="Pfam" id="PF00535"/>
    </source>
</evidence>
<dbReference type="Gene3D" id="3.90.550.10">
    <property type="entry name" value="Spore Coat Polysaccharide Biosynthesis Protein SpsA, Chain A"/>
    <property type="match status" value="1"/>
</dbReference>
<dbReference type="SUPFAM" id="SSF53448">
    <property type="entry name" value="Nucleotide-diphospho-sugar transferases"/>
    <property type="match status" value="1"/>
</dbReference>
<dbReference type="PANTHER" id="PTHR48090:SF7">
    <property type="entry name" value="RFBJ PROTEIN"/>
    <property type="match status" value="1"/>
</dbReference>
<dbReference type="EMBL" id="CAEZZG010000012">
    <property type="protein sequence ID" value="CAB4757874.1"/>
    <property type="molecule type" value="Genomic_DNA"/>
</dbReference>
<accession>A0A6J6UFG7</accession>
<sequence>MGNMTHADLEKIWVFIPAFNSAATLESTLRDLPSELTKIVVVDDGSTDNTSQVAKANSVNVITHEKNSGYGATQKSGYKFALDNGAEVVIMLHADYQYDSRVALIMAELILLGNCDLVLGNRIRTRREALDGGMPVWRYLINRLSTIFENVLLGQNLGDFHSGLRAYSAKALNQIRFESNSDNFAFDQELLVQACALGLRIGDIPIPVRYGDDSSSISIIQTIRYGNGALKILSLFMLHKLKIVRNSRFSSK</sequence>
<dbReference type="InterPro" id="IPR050256">
    <property type="entry name" value="Glycosyltransferase_2"/>
</dbReference>
<name>A0A6J6UFG7_9ZZZZ</name>
<feature type="domain" description="Glycosyltransferase 2-like" evidence="1">
    <location>
        <begin position="14"/>
        <end position="175"/>
    </location>
</feature>
<dbReference type="InterPro" id="IPR001173">
    <property type="entry name" value="Glyco_trans_2-like"/>
</dbReference>
<protein>
    <submittedName>
        <fullName evidence="2">Unannotated protein</fullName>
    </submittedName>
</protein>
<evidence type="ECO:0000313" key="2">
    <source>
        <dbReference type="EMBL" id="CAB4757874.1"/>
    </source>
</evidence>
<proteinExistence type="predicted"/>
<dbReference type="PANTHER" id="PTHR48090">
    <property type="entry name" value="UNDECAPRENYL-PHOSPHATE 4-DEOXY-4-FORMAMIDO-L-ARABINOSE TRANSFERASE-RELATED"/>
    <property type="match status" value="1"/>
</dbReference>
<dbReference type="Pfam" id="PF00535">
    <property type="entry name" value="Glycos_transf_2"/>
    <property type="match status" value="1"/>
</dbReference>
<organism evidence="2">
    <name type="scientific">freshwater metagenome</name>
    <dbReference type="NCBI Taxonomy" id="449393"/>
    <lineage>
        <taxon>unclassified sequences</taxon>
        <taxon>metagenomes</taxon>
        <taxon>ecological metagenomes</taxon>
    </lineage>
</organism>